<feature type="signal peptide" evidence="3">
    <location>
        <begin position="1"/>
        <end position="16"/>
    </location>
</feature>
<keyword evidence="6" id="KW-1185">Reference proteome</keyword>
<gene>
    <name evidence="5" type="ORF">PoB_006959600</name>
</gene>
<keyword evidence="1" id="KW-1015">Disulfide bond</keyword>
<dbReference type="AlphaFoldDB" id="A0AAV4DG02"/>
<reference evidence="5 6" key="1">
    <citation type="journal article" date="2021" name="Elife">
        <title>Chloroplast acquisition without the gene transfer in kleptoplastic sea slugs, Plakobranchus ocellatus.</title>
        <authorList>
            <person name="Maeda T."/>
            <person name="Takahashi S."/>
            <person name="Yoshida T."/>
            <person name="Shimamura S."/>
            <person name="Takaki Y."/>
            <person name="Nagai Y."/>
            <person name="Toyoda A."/>
            <person name="Suzuki Y."/>
            <person name="Arimoto A."/>
            <person name="Ishii H."/>
            <person name="Satoh N."/>
            <person name="Nishiyama T."/>
            <person name="Hasebe M."/>
            <person name="Maruyama T."/>
            <person name="Minagawa J."/>
            <person name="Obokata J."/>
            <person name="Shigenobu S."/>
        </authorList>
    </citation>
    <scope>NUCLEOTIDE SEQUENCE [LARGE SCALE GENOMIC DNA]</scope>
</reference>
<sequence>MAGVMILLTTPMLLCSTPGPPLKSWDGTGTTVVPSSTLPVQTGTGSHTAARGSKVLSADQLLSDCQENLEIFNPNLNNSYPDQWPTKVAASPCIYQDRSENLTQSSWIKVPNKTSEEKEPKDTRAIEFSSKPSFHLIKHRAPGMFSEQNAPLTFGESTDDNLVNGNLENYTVMPKSKEKDSLAESTLTLGQFTSPTMLDDDQDLDLLLTFTCQGRCGQKISFPCSCSVTCVIYGTCCDNMAHDCPHVWEEGLTKFHLIRTADYICDQNSIYIIISCPNTDKEIVQQNEMEPGTINEQMSREETEIQNQSLSNTDTLEQRKQVSEDNSTGKIGSEKTREDSITGRLFAALSAAPVTDSDSGLTFINKTVYKCNKMPESNALQWAILLDDANTSPNRLKDFVQQQILNNYHPDFDKEILLDHICMRDIKQTCNKTSDNEEPPGIYVKQCLEGSNAVVLLFSPPFHYYRNRFCAYCDEGRHNDYRLYLFNNLPLSNSQFQVLMTLTEDTINLKKMDSAFGSPRMPWSQAKCPIQVQNLAGQVLNAEKSEQDSQTHCSVTCGDPNFTLRSDGICKAPHQALIAIADDGLAPLCPEVMKSLAQFLVCGLKQEIENLKNADFSAPSVSVVFDSSLNRSLYVVRLYLALPRSTTTIFPRKTADMSQNVYSVALLAKSFHRYRKSQNMCSRKEKDKNTELKIFSSSSLSKFALRRYVNLPQDMEELRGPIVNDQNKTTVCVTKTAYCHRECPNTLNPDDLLCMDDPEHKSDSAWIGKFRTSSCFYHLNELKTKAKNRATTLSQGYESLLQYVLSLSFLAVTIPLLV</sequence>
<proteinExistence type="predicted"/>
<dbReference type="InterPro" id="IPR036024">
    <property type="entry name" value="Somatomedin_B-like_dom_sf"/>
</dbReference>
<dbReference type="Proteomes" id="UP000735302">
    <property type="component" value="Unassembled WGS sequence"/>
</dbReference>
<evidence type="ECO:0000313" key="6">
    <source>
        <dbReference type="Proteomes" id="UP000735302"/>
    </source>
</evidence>
<organism evidence="5 6">
    <name type="scientific">Plakobranchus ocellatus</name>
    <dbReference type="NCBI Taxonomy" id="259542"/>
    <lineage>
        <taxon>Eukaryota</taxon>
        <taxon>Metazoa</taxon>
        <taxon>Spiralia</taxon>
        <taxon>Lophotrochozoa</taxon>
        <taxon>Mollusca</taxon>
        <taxon>Gastropoda</taxon>
        <taxon>Heterobranchia</taxon>
        <taxon>Euthyneura</taxon>
        <taxon>Panpulmonata</taxon>
        <taxon>Sacoglossa</taxon>
        <taxon>Placobranchoidea</taxon>
        <taxon>Plakobranchidae</taxon>
        <taxon>Plakobranchus</taxon>
    </lineage>
</organism>
<feature type="region of interest" description="Disordered" evidence="2">
    <location>
        <begin position="305"/>
        <end position="336"/>
    </location>
</feature>
<accession>A0AAV4DG02</accession>
<evidence type="ECO:0000259" key="4">
    <source>
        <dbReference type="PROSITE" id="PS50958"/>
    </source>
</evidence>
<dbReference type="SUPFAM" id="SSF90188">
    <property type="entry name" value="Somatomedin B domain"/>
    <property type="match status" value="1"/>
</dbReference>
<feature type="chain" id="PRO_5043797512" description="SMB domain-containing protein" evidence="3">
    <location>
        <begin position="17"/>
        <end position="818"/>
    </location>
</feature>
<evidence type="ECO:0000313" key="5">
    <source>
        <dbReference type="EMBL" id="GFO43091.1"/>
    </source>
</evidence>
<feature type="compositionally biased region" description="Polar residues" evidence="2">
    <location>
        <begin position="305"/>
        <end position="315"/>
    </location>
</feature>
<evidence type="ECO:0000256" key="3">
    <source>
        <dbReference type="SAM" id="SignalP"/>
    </source>
</evidence>
<protein>
    <recommendedName>
        <fullName evidence="4">SMB domain-containing protein</fullName>
    </recommendedName>
</protein>
<evidence type="ECO:0000256" key="1">
    <source>
        <dbReference type="ARBA" id="ARBA00023157"/>
    </source>
</evidence>
<dbReference type="InterPro" id="IPR001212">
    <property type="entry name" value="Somatomedin_B_dom"/>
</dbReference>
<name>A0AAV4DG02_9GAST</name>
<feature type="domain" description="SMB" evidence="4">
    <location>
        <begin position="208"/>
        <end position="248"/>
    </location>
</feature>
<evidence type="ECO:0000256" key="2">
    <source>
        <dbReference type="SAM" id="MobiDB-lite"/>
    </source>
</evidence>
<comment type="caution">
    <text evidence="5">The sequence shown here is derived from an EMBL/GenBank/DDBJ whole genome shotgun (WGS) entry which is preliminary data.</text>
</comment>
<dbReference type="EMBL" id="BLXT01007856">
    <property type="protein sequence ID" value="GFO43091.1"/>
    <property type="molecule type" value="Genomic_DNA"/>
</dbReference>
<keyword evidence="3" id="KW-0732">Signal</keyword>
<dbReference type="PROSITE" id="PS50958">
    <property type="entry name" value="SMB_2"/>
    <property type="match status" value="1"/>
</dbReference>